<dbReference type="InterPro" id="IPR011712">
    <property type="entry name" value="Sig_transdc_His_kin_sub3_dim/P"/>
</dbReference>
<evidence type="ECO:0000256" key="2">
    <source>
        <dbReference type="ARBA" id="ARBA00022777"/>
    </source>
</evidence>
<dbReference type="InterPro" id="IPR003594">
    <property type="entry name" value="HATPase_dom"/>
</dbReference>
<dbReference type="InterPro" id="IPR005467">
    <property type="entry name" value="His_kinase_dom"/>
</dbReference>
<keyword evidence="3" id="KW-0902">Two-component regulatory system</keyword>
<keyword evidence="2 6" id="KW-0418">Kinase</keyword>
<reference evidence="7" key="1">
    <citation type="submission" date="2023-07" db="EMBL/GenBank/DDBJ databases">
        <title>Dyadobacter sp. nov 'subterranea' isolated from contaminted grondwater.</title>
        <authorList>
            <person name="Szabo I."/>
            <person name="Al-Omari J."/>
            <person name="Szerdahelyi S.G."/>
            <person name="Rado J."/>
        </authorList>
    </citation>
    <scope>NUCLEOTIDE SEQUENCE [LARGE SCALE GENOMIC DNA]</scope>
    <source>
        <strain evidence="7">UP-52</strain>
    </source>
</reference>
<dbReference type="PANTHER" id="PTHR24421">
    <property type="entry name" value="NITRATE/NITRITE SENSOR PROTEIN NARX-RELATED"/>
    <property type="match status" value="1"/>
</dbReference>
<dbReference type="EMBL" id="JACYGY010000001">
    <property type="protein sequence ID" value="MBE9460542.1"/>
    <property type="molecule type" value="Genomic_DNA"/>
</dbReference>
<dbReference type="Pfam" id="PF02518">
    <property type="entry name" value="HATPase_c"/>
    <property type="match status" value="1"/>
</dbReference>
<dbReference type="PROSITE" id="PS50109">
    <property type="entry name" value="HIS_KIN"/>
    <property type="match status" value="1"/>
</dbReference>
<keyword evidence="7" id="KW-1185">Reference proteome</keyword>
<feature type="transmembrane region" description="Helical" evidence="4">
    <location>
        <begin position="6"/>
        <end position="31"/>
    </location>
</feature>
<sequence length="269" mass="30475">MSNDNVALMVISLTAILLLLGTYIIIFLFIFRRRQMNNDLEKATLQAQFSQEILKSQIEVQNSTLQQVGEELHDNIGQLLSVAKINLNILEGIGIEPESQEYIQQTNEIIGQSIQDLRSLTKSLDGDFVQQFGLQESMTHELQRIRKTKKFETEITLTGESYTLGYEREIILFRIFQEFLNNSLKHSEAKNIIVKLNYGLAHFNLTLSDDGKGFDYEKVTTHNLLNSGAGLRNMARRCELIGAKCNLESSIGKGTFLDIEVPIKNSVNT</sequence>
<evidence type="ECO:0000313" key="7">
    <source>
        <dbReference type="Proteomes" id="UP000634134"/>
    </source>
</evidence>
<dbReference type="GO" id="GO:0016301">
    <property type="term" value="F:kinase activity"/>
    <property type="evidence" value="ECO:0007669"/>
    <property type="project" value="UniProtKB-KW"/>
</dbReference>
<keyword evidence="1" id="KW-0808">Transferase</keyword>
<keyword evidence="4" id="KW-0472">Membrane</keyword>
<dbReference type="InterPro" id="IPR050482">
    <property type="entry name" value="Sensor_HK_TwoCompSys"/>
</dbReference>
<accession>A0ABR9W504</accession>
<proteinExistence type="predicted"/>
<dbReference type="CDD" id="cd16917">
    <property type="entry name" value="HATPase_UhpB-NarQ-NarX-like"/>
    <property type="match status" value="1"/>
</dbReference>
<keyword evidence="4" id="KW-0812">Transmembrane</keyword>
<name>A0ABR9W504_9BACT</name>
<comment type="caution">
    <text evidence="6">The sequence shown here is derived from an EMBL/GenBank/DDBJ whole genome shotgun (WGS) entry which is preliminary data.</text>
</comment>
<evidence type="ECO:0000259" key="5">
    <source>
        <dbReference type="PROSITE" id="PS50109"/>
    </source>
</evidence>
<evidence type="ECO:0000313" key="6">
    <source>
        <dbReference type="EMBL" id="MBE9460542.1"/>
    </source>
</evidence>
<keyword evidence="4" id="KW-1133">Transmembrane helix</keyword>
<organism evidence="6 7">
    <name type="scientific">Dyadobacter subterraneus</name>
    <dbReference type="NCBI Taxonomy" id="2773304"/>
    <lineage>
        <taxon>Bacteria</taxon>
        <taxon>Pseudomonadati</taxon>
        <taxon>Bacteroidota</taxon>
        <taxon>Cytophagia</taxon>
        <taxon>Cytophagales</taxon>
        <taxon>Spirosomataceae</taxon>
        <taxon>Dyadobacter</taxon>
    </lineage>
</organism>
<dbReference type="Pfam" id="PF07730">
    <property type="entry name" value="HisKA_3"/>
    <property type="match status" value="1"/>
</dbReference>
<dbReference type="InterPro" id="IPR036890">
    <property type="entry name" value="HATPase_C_sf"/>
</dbReference>
<feature type="domain" description="Histidine kinase" evidence="5">
    <location>
        <begin position="67"/>
        <end position="265"/>
    </location>
</feature>
<dbReference type="SUPFAM" id="SSF55874">
    <property type="entry name" value="ATPase domain of HSP90 chaperone/DNA topoisomerase II/histidine kinase"/>
    <property type="match status" value="1"/>
</dbReference>
<dbReference type="Gene3D" id="3.30.565.10">
    <property type="entry name" value="Histidine kinase-like ATPase, C-terminal domain"/>
    <property type="match status" value="1"/>
</dbReference>
<evidence type="ECO:0000256" key="3">
    <source>
        <dbReference type="ARBA" id="ARBA00023012"/>
    </source>
</evidence>
<evidence type="ECO:0000256" key="1">
    <source>
        <dbReference type="ARBA" id="ARBA00022679"/>
    </source>
</evidence>
<dbReference type="SMART" id="SM00387">
    <property type="entry name" value="HATPase_c"/>
    <property type="match status" value="1"/>
</dbReference>
<dbReference type="Proteomes" id="UP000634134">
    <property type="component" value="Unassembled WGS sequence"/>
</dbReference>
<protein>
    <submittedName>
        <fullName evidence="6">Sensor histidine kinase</fullName>
    </submittedName>
</protein>
<evidence type="ECO:0000256" key="4">
    <source>
        <dbReference type="SAM" id="Phobius"/>
    </source>
</evidence>
<gene>
    <name evidence="6" type="ORF">IEE83_01480</name>
</gene>
<dbReference type="RefSeq" id="WP_194118871.1">
    <property type="nucleotide sequence ID" value="NZ_JACYGY010000001.1"/>
</dbReference>